<evidence type="ECO:0000313" key="1">
    <source>
        <dbReference type="EMBL" id="KAK2973690.1"/>
    </source>
</evidence>
<reference evidence="1" key="1">
    <citation type="submission" date="2022-12" db="EMBL/GenBank/DDBJ databases">
        <title>Draft genome assemblies for two species of Escallonia (Escalloniales).</title>
        <authorList>
            <person name="Chanderbali A."/>
            <person name="Dervinis C."/>
            <person name="Anghel I."/>
            <person name="Soltis D."/>
            <person name="Soltis P."/>
            <person name="Zapata F."/>
        </authorList>
    </citation>
    <scope>NUCLEOTIDE SEQUENCE</scope>
    <source>
        <strain evidence="1">UCBG92.1500</strain>
        <tissue evidence="1">Leaf</tissue>
    </source>
</reference>
<comment type="caution">
    <text evidence="1">The sequence shown here is derived from an EMBL/GenBank/DDBJ whole genome shotgun (WGS) entry which is preliminary data.</text>
</comment>
<dbReference type="Proteomes" id="UP001187471">
    <property type="component" value="Unassembled WGS sequence"/>
</dbReference>
<gene>
    <name evidence="1" type="ORF">RJ640_022147</name>
</gene>
<name>A0AA88RCW2_9ASTE</name>
<sequence length="279" mass="30175">MSYSKKISPTSHSGRYEDSSSVTIKAYQLPAFGLITQYQNPIKIRPSKCTSYFHVNDANGSFGAAYRSQRMEHFPCNQVNRLSALRDKNVSLALRLLKRSRAPKLTRSLTPSIWFNVLTQSAMENLSLHCFIATALSFEAAAISNTAFAMALSTPIRPLLRTPSLEECGQPPVLNGHATTTAKHANTAQSGIATIASYYFANSPDDSAKAHTAAPAKHTNSLFAKPNIVTIPTVPKVTLPPLPATSLPTIPTSIPSIPAIPVTLPNIRFFSPPPSTTSR</sequence>
<accession>A0AA88RCW2</accession>
<dbReference type="EMBL" id="JAVXUO010002384">
    <property type="protein sequence ID" value="KAK2973690.1"/>
    <property type="molecule type" value="Genomic_DNA"/>
</dbReference>
<proteinExistence type="predicted"/>
<protein>
    <submittedName>
        <fullName evidence="1">Uncharacterized protein</fullName>
    </submittedName>
</protein>
<dbReference type="AlphaFoldDB" id="A0AA88RCW2"/>
<evidence type="ECO:0000313" key="2">
    <source>
        <dbReference type="Proteomes" id="UP001187471"/>
    </source>
</evidence>
<keyword evidence="2" id="KW-1185">Reference proteome</keyword>
<organism evidence="1 2">
    <name type="scientific">Escallonia rubra</name>
    <dbReference type="NCBI Taxonomy" id="112253"/>
    <lineage>
        <taxon>Eukaryota</taxon>
        <taxon>Viridiplantae</taxon>
        <taxon>Streptophyta</taxon>
        <taxon>Embryophyta</taxon>
        <taxon>Tracheophyta</taxon>
        <taxon>Spermatophyta</taxon>
        <taxon>Magnoliopsida</taxon>
        <taxon>eudicotyledons</taxon>
        <taxon>Gunneridae</taxon>
        <taxon>Pentapetalae</taxon>
        <taxon>asterids</taxon>
        <taxon>campanulids</taxon>
        <taxon>Escalloniales</taxon>
        <taxon>Escalloniaceae</taxon>
        <taxon>Escallonia</taxon>
    </lineage>
</organism>